<accession>A0AAV7KRK5</accession>
<evidence type="ECO:0000256" key="1">
    <source>
        <dbReference type="SAM" id="MobiDB-lite"/>
    </source>
</evidence>
<sequence length="438" mass="47156">MDRGRPCQGPLTPPEATTGLQASEVRGQPEVSGETVVGAGASPARGPTRSPPPQSQRIPDLFCGGDASSFGSAGAGRWSPGALWCPSVPPQSWGWLTPRLPGLVLHHPFPLSGQNYCVPPGRPVGVRGPQWPIQYDNTAPDRRHRVGPARSPPRSTAGQPDQLRPPSSVTPHRPGPQALGPTLSVLDGERGALPVSGDAARPWVEVRPREPQSDEGQPARDPPGPVAAFRWAAGSRASPRLRWCGARSLLLRLAVLAHLCRDTSVGSKRPVVRSIAGHVRGRTRRALGPFTALRIPQASQLTAHRRPPSPGHLRQSIQLGNRTQKGSKFGRLTEVSRALSECDRHLDARSHAKVSVVTADFGFYGAPVQPSIYATLSNVNIPSVILVRLRDHEDAVASVDDVMLWTYGAITEAEWPTAMLNDEVLKQVVEMIRQATRK</sequence>
<feature type="compositionally biased region" description="Polar residues" evidence="1">
    <location>
        <begin position="153"/>
        <end position="170"/>
    </location>
</feature>
<organism evidence="2 3">
    <name type="scientific">Pleurodeles waltl</name>
    <name type="common">Iberian ribbed newt</name>
    <dbReference type="NCBI Taxonomy" id="8319"/>
    <lineage>
        <taxon>Eukaryota</taxon>
        <taxon>Metazoa</taxon>
        <taxon>Chordata</taxon>
        <taxon>Craniata</taxon>
        <taxon>Vertebrata</taxon>
        <taxon>Euteleostomi</taxon>
        <taxon>Amphibia</taxon>
        <taxon>Batrachia</taxon>
        <taxon>Caudata</taxon>
        <taxon>Salamandroidea</taxon>
        <taxon>Salamandridae</taxon>
        <taxon>Pleurodelinae</taxon>
        <taxon>Pleurodeles</taxon>
    </lineage>
</organism>
<dbReference type="AlphaFoldDB" id="A0AAV7KRK5"/>
<comment type="caution">
    <text evidence="2">The sequence shown here is derived from an EMBL/GenBank/DDBJ whole genome shotgun (WGS) entry which is preliminary data.</text>
</comment>
<feature type="region of interest" description="Disordered" evidence="1">
    <location>
        <begin position="1"/>
        <end position="65"/>
    </location>
</feature>
<evidence type="ECO:0000313" key="2">
    <source>
        <dbReference type="EMBL" id="KAJ1081292.1"/>
    </source>
</evidence>
<dbReference type="EMBL" id="JANPWB010000016">
    <property type="protein sequence ID" value="KAJ1081292.1"/>
    <property type="molecule type" value="Genomic_DNA"/>
</dbReference>
<feature type="region of interest" description="Disordered" evidence="1">
    <location>
        <begin position="299"/>
        <end position="320"/>
    </location>
</feature>
<name>A0AAV7KRK5_PLEWA</name>
<keyword evidence="3" id="KW-1185">Reference proteome</keyword>
<feature type="region of interest" description="Disordered" evidence="1">
    <location>
        <begin position="127"/>
        <end position="227"/>
    </location>
</feature>
<proteinExistence type="predicted"/>
<reference evidence="2" key="1">
    <citation type="journal article" date="2022" name="bioRxiv">
        <title>Sequencing and chromosome-scale assembly of the giantPleurodeles waltlgenome.</title>
        <authorList>
            <person name="Brown T."/>
            <person name="Elewa A."/>
            <person name="Iarovenko S."/>
            <person name="Subramanian E."/>
            <person name="Araus A.J."/>
            <person name="Petzold A."/>
            <person name="Susuki M."/>
            <person name="Suzuki K.-i.T."/>
            <person name="Hayashi T."/>
            <person name="Toyoda A."/>
            <person name="Oliveira C."/>
            <person name="Osipova E."/>
            <person name="Leigh N.D."/>
            <person name="Simon A."/>
            <person name="Yun M.H."/>
        </authorList>
    </citation>
    <scope>NUCLEOTIDE SEQUENCE</scope>
    <source>
        <strain evidence="2">20211129_DDA</strain>
        <tissue evidence="2">Liver</tissue>
    </source>
</reference>
<protein>
    <submittedName>
        <fullName evidence="2">Uncharacterized protein</fullName>
    </submittedName>
</protein>
<evidence type="ECO:0000313" key="3">
    <source>
        <dbReference type="Proteomes" id="UP001066276"/>
    </source>
</evidence>
<gene>
    <name evidence="2" type="ORF">NDU88_001474</name>
</gene>
<dbReference type="Proteomes" id="UP001066276">
    <property type="component" value="Chromosome 12"/>
</dbReference>